<comment type="caution">
    <text evidence="2">The sequence shown here is derived from an EMBL/GenBank/DDBJ whole genome shotgun (WGS) entry which is preliminary data.</text>
</comment>
<protein>
    <recommendedName>
        <fullName evidence="1">GAF domain-containing protein</fullName>
    </recommendedName>
</protein>
<dbReference type="SUPFAM" id="SSF55781">
    <property type="entry name" value="GAF domain-like"/>
    <property type="match status" value="1"/>
</dbReference>
<evidence type="ECO:0000313" key="3">
    <source>
        <dbReference type="Proteomes" id="UP000255508"/>
    </source>
</evidence>
<evidence type="ECO:0000259" key="1">
    <source>
        <dbReference type="SMART" id="SM00065"/>
    </source>
</evidence>
<name>A0A370DXA3_9GAMM</name>
<dbReference type="EMBL" id="QFXD01000153">
    <property type="protein sequence ID" value="RDH90725.1"/>
    <property type="molecule type" value="Genomic_DNA"/>
</dbReference>
<sequence>MDLSFNHTSTDLRERFFSLLDSLSALRALTQLELDGLTEEQVIEKALGELVRYQNLENCSIFRLEGSELRCVVGTSINESHGMVAGLETDSKTRRNFMRFAPGEGIMGIALQTGQLQYCRDCAQNASFKPNPSPGGDLPGSLICVPIKMANDVLGVLNASHPLPEYFEPWQQHTLSLFCSSLGQMLHNHRMLHDLEYLVDQRTYELRTALQEAEGLKQKYEQLSSVDELKFH</sequence>
<dbReference type="Proteomes" id="UP000255508">
    <property type="component" value="Unassembled WGS sequence"/>
</dbReference>
<feature type="domain" description="GAF" evidence="1">
    <location>
        <begin position="38"/>
        <end position="196"/>
    </location>
</feature>
<organism evidence="2 3">
    <name type="scientific">endosymbiont of Lamellibrachia luymesi</name>
    <dbReference type="NCBI Taxonomy" id="2200907"/>
    <lineage>
        <taxon>Bacteria</taxon>
        <taxon>Pseudomonadati</taxon>
        <taxon>Pseudomonadota</taxon>
        <taxon>Gammaproteobacteria</taxon>
        <taxon>sulfur-oxidizing symbionts</taxon>
    </lineage>
</organism>
<dbReference type="InterPro" id="IPR029016">
    <property type="entry name" value="GAF-like_dom_sf"/>
</dbReference>
<proteinExistence type="predicted"/>
<reference evidence="2 3" key="1">
    <citation type="journal article" date="2018" name="ISME J.">
        <title>Endosymbiont genomes yield clues of tubeworm success.</title>
        <authorList>
            <person name="Li Y."/>
            <person name="Liles M.R."/>
            <person name="Halanych K.M."/>
        </authorList>
    </citation>
    <scope>NUCLEOTIDE SEQUENCE [LARGE SCALE GENOMIC DNA]</scope>
    <source>
        <strain evidence="2">A1422</strain>
    </source>
</reference>
<evidence type="ECO:0000313" key="2">
    <source>
        <dbReference type="EMBL" id="RDH90725.1"/>
    </source>
</evidence>
<accession>A0A370DXA3</accession>
<dbReference type="Pfam" id="PF13185">
    <property type="entry name" value="GAF_2"/>
    <property type="match status" value="1"/>
</dbReference>
<dbReference type="Gene3D" id="3.30.450.40">
    <property type="match status" value="1"/>
</dbReference>
<dbReference type="InterPro" id="IPR003018">
    <property type="entry name" value="GAF"/>
</dbReference>
<dbReference type="SMART" id="SM00065">
    <property type="entry name" value="GAF"/>
    <property type="match status" value="1"/>
</dbReference>
<gene>
    <name evidence="2" type="ORF">DIZ79_08465</name>
</gene>
<dbReference type="AlphaFoldDB" id="A0A370DXA3"/>